<dbReference type="InterPro" id="IPR029069">
    <property type="entry name" value="HotDog_dom_sf"/>
</dbReference>
<feature type="domain" description="Acyl-CoA thioesterase-like N-terminal HotDog" evidence="1">
    <location>
        <begin position="24"/>
        <end position="108"/>
    </location>
</feature>
<accession>A0ABS7ECR3</accession>
<dbReference type="SUPFAM" id="SSF54637">
    <property type="entry name" value="Thioesterase/thiol ester dehydrase-isomerase"/>
    <property type="match status" value="2"/>
</dbReference>
<dbReference type="InterPro" id="IPR049449">
    <property type="entry name" value="TesB_ACOT8-like_N"/>
</dbReference>
<dbReference type="Pfam" id="PF20789">
    <property type="entry name" value="4HBT_3C"/>
    <property type="match status" value="1"/>
</dbReference>
<comment type="caution">
    <text evidence="3">The sequence shown here is derived from an EMBL/GenBank/DDBJ whole genome shotgun (WGS) entry which is preliminary data.</text>
</comment>
<feature type="domain" description="Acyl-CoA thioesterase-like C-terminal" evidence="2">
    <location>
        <begin position="134"/>
        <end position="264"/>
    </location>
</feature>
<evidence type="ECO:0000313" key="4">
    <source>
        <dbReference type="Proteomes" id="UP001166251"/>
    </source>
</evidence>
<dbReference type="RefSeq" id="WP_220102809.1">
    <property type="nucleotide sequence ID" value="NZ_JAHZSS010000003.1"/>
</dbReference>
<evidence type="ECO:0000259" key="1">
    <source>
        <dbReference type="Pfam" id="PF13622"/>
    </source>
</evidence>
<dbReference type="InterPro" id="IPR049450">
    <property type="entry name" value="ACOT8-like_C"/>
</dbReference>
<dbReference type="CDD" id="cd03445">
    <property type="entry name" value="Thioesterase_II_repeat2"/>
    <property type="match status" value="1"/>
</dbReference>
<dbReference type="PANTHER" id="PTHR38110:SF1">
    <property type="entry name" value="THIOESTERASE DOMAIN-CONTAINING PROTEIN"/>
    <property type="match status" value="1"/>
</dbReference>
<dbReference type="InterPro" id="IPR042171">
    <property type="entry name" value="Acyl-CoA_hotdog"/>
</dbReference>
<dbReference type="InterPro" id="IPR052389">
    <property type="entry name" value="Sec_Metab_Biosynth-Assoc"/>
</dbReference>
<proteinExistence type="predicted"/>
<dbReference type="EMBL" id="JAHZSS010000003">
    <property type="protein sequence ID" value="MBW8190119.1"/>
    <property type="molecule type" value="Genomic_DNA"/>
</dbReference>
<dbReference type="PANTHER" id="PTHR38110">
    <property type="entry name" value="CHROMOSOME 23, WHOLE GENOME SHOTGUN SEQUENCE"/>
    <property type="match status" value="1"/>
</dbReference>
<evidence type="ECO:0000259" key="2">
    <source>
        <dbReference type="Pfam" id="PF20789"/>
    </source>
</evidence>
<dbReference type="Gene3D" id="2.40.160.210">
    <property type="entry name" value="Acyl-CoA thioesterase, double hotdog domain"/>
    <property type="match status" value="1"/>
</dbReference>
<keyword evidence="4" id="KW-1185">Reference proteome</keyword>
<organism evidence="3 4">
    <name type="scientific">Neiella holothuriorum</name>
    <dbReference type="NCBI Taxonomy" id="2870530"/>
    <lineage>
        <taxon>Bacteria</taxon>
        <taxon>Pseudomonadati</taxon>
        <taxon>Pseudomonadota</taxon>
        <taxon>Gammaproteobacteria</taxon>
        <taxon>Alteromonadales</taxon>
        <taxon>Echinimonadaceae</taxon>
        <taxon>Neiella</taxon>
    </lineage>
</organism>
<protein>
    <submittedName>
        <fullName evidence="3">Thioesterase family protein</fullName>
    </submittedName>
</protein>
<sequence>MHIDQLLATVDEQAAQPVTRMSIAAGWGQGRTVFGGITAALAFRAIEKRLAAPRVLRSLTTNFVGPLASEQEFEINVDILREGRSATQALASIVQNGKTTTVCQACFGDARPSKIAVQDQRSHHMPQPAKANFLPQIPKVTPKFLRHIDLAKQEGGWPFTGKRHHTIGGWMRFKQPPANISDAHLIALIDAWPPTILQMLKWPAPASTMSWNLEFIHPHRPVSGENWFAYQALTRQASDGYGHTEADIYDSYGELVAISRQVVAIFD</sequence>
<evidence type="ECO:0000313" key="3">
    <source>
        <dbReference type="EMBL" id="MBW8190119.1"/>
    </source>
</evidence>
<dbReference type="Proteomes" id="UP001166251">
    <property type="component" value="Unassembled WGS sequence"/>
</dbReference>
<name>A0ABS7ECR3_9GAMM</name>
<gene>
    <name evidence="3" type="ORF">K0504_03645</name>
</gene>
<dbReference type="Pfam" id="PF13622">
    <property type="entry name" value="4HBT_3"/>
    <property type="match status" value="1"/>
</dbReference>
<reference evidence="3" key="1">
    <citation type="submission" date="2021-07" db="EMBL/GenBank/DDBJ databases">
        <title>Neiella marina sp. nov., isolated from the intestinal content of sea cucumber Apostichopus japonicus.</title>
        <authorList>
            <person name="Bai X."/>
        </authorList>
    </citation>
    <scope>NUCLEOTIDE SEQUENCE</scope>
    <source>
        <strain evidence="3">126</strain>
    </source>
</reference>